<name>A0A377R467_9NEIS</name>
<organism evidence="2 3">
    <name type="scientific">Kingella potus</name>
    <dbReference type="NCBI Taxonomy" id="265175"/>
    <lineage>
        <taxon>Bacteria</taxon>
        <taxon>Pseudomonadati</taxon>
        <taxon>Pseudomonadota</taxon>
        <taxon>Betaproteobacteria</taxon>
        <taxon>Neisseriales</taxon>
        <taxon>Neisseriaceae</taxon>
        <taxon>Kingella</taxon>
    </lineage>
</organism>
<dbReference type="RefSeq" id="WP_115308984.1">
    <property type="nucleotide sequence ID" value="NZ_CP091516.1"/>
</dbReference>
<gene>
    <name evidence="2" type="ORF">NCTC13336_01961</name>
</gene>
<evidence type="ECO:0000313" key="3">
    <source>
        <dbReference type="Proteomes" id="UP000254293"/>
    </source>
</evidence>
<proteinExistence type="predicted"/>
<dbReference type="AlphaFoldDB" id="A0A377R467"/>
<evidence type="ECO:0000256" key="1">
    <source>
        <dbReference type="SAM" id="Coils"/>
    </source>
</evidence>
<protein>
    <submittedName>
        <fullName evidence="2">Uncharacterized protein</fullName>
    </submittedName>
</protein>
<sequence>MDEKLITVSIRVDEFAKLGFATLLFIKTLKKQHTENIEEYNQQIEVAKRAAETVIAELCSYVDKYPEIAAHGQLLEKVQKFLEIYPIEDVINMKIH</sequence>
<keyword evidence="3" id="KW-1185">Reference proteome</keyword>
<dbReference type="EMBL" id="UGJJ01000003">
    <property type="protein sequence ID" value="STR03069.1"/>
    <property type="molecule type" value="Genomic_DNA"/>
</dbReference>
<feature type="coiled-coil region" evidence="1">
    <location>
        <begin position="30"/>
        <end position="57"/>
    </location>
</feature>
<evidence type="ECO:0000313" key="2">
    <source>
        <dbReference type="EMBL" id="STR03069.1"/>
    </source>
</evidence>
<reference evidence="2 3" key="1">
    <citation type="submission" date="2018-06" db="EMBL/GenBank/DDBJ databases">
        <authorList>
            <consortium name="Pathogen Informatics"/>
            <person name="Doyle S."/>
        </authorList>
    </citation>
    <scope>NUCLEOTIDE SEQUENCE [LARGE SCALE GENOMIC DNA]</scope>
    <source>
        <strain evidence="2 3">NCTC13336</strain>
    </source>
</reference>
<dbReference type="Proteomes" id="UP000254293">
    <property type="component" value="Unassembled WGS sequence"/>
</dbReference>
<accession>A0A377R467</accession>
<keyword evidence="1" id="KW-0175">Coiled coil</keyword>